<feature type="transmembrane region" description="Helical" evidence="8">
    <location>
        <begin position="260"/>
        <end position="278"/>
    </location>
</feature>
<evidence type="ECO:0000259" key="9">
    <source>
        <dbReference type="PROSITE" id="PS50850"/>
    </source>
</evidence>
<dbReference type="InterPro" id="IPR011701">
    <property type="entry name" value="MFS"/>
</dbReference>
<feature type="transmembrane region" description="Helical" evidence="8">
    <location>
        <begin position="94"/>
        <end position="113"/>
    </location>
</feature>
<feature type="domain" description="Major facilitator superfamily (MFS) profile" evidence="9">
    <location>
        <begin position="29"/>
        <end position="498"/>
    </location>
</feature>
<evidence type="ECO:0000256" key="5">
    <source>
        <dbReference type="ARBA" id="ARBA00022692"/>
    </source>
</evidence>
<dbReference type="PRINTS" id="PR01036">
    <property type="entry name" value="TCRTETB"/>
</dbReference>
<dbReference type="AlphaFoldDB" id="A0A7X0FRG2"/>
<reference evidence="10 11" key="1">
    <citation type="submission" date="2020-08" db="EMBL/GenBank/DDBJ databases">
        <title>Sequencing the genomes of 1000 actinobacteria strains.</title>
        <authorList>
            <person name="Klenk H.-P."/>
        </authorList>
    </citation>
    <scope>NUCLEOTIDE SEQUENCE [LARGE SCALE GENOMIC DNA]</scope>
    <source>
        <strain evidence="10 11">DSM 12511</strain>
    </source>
</reference>
<dbReference type="NCBIfam" id="TIGR00711">
    <property type="entry name" value="efflux_EmrB"/>
    <property type="match status" value="1"/>
</dbReference>
<evidence type="ECO:0000256" key="7">
    <source>
        <dbReference type="ARBA" id="ARBA00023136"/>
    </source>
</evidence>
<evidence type="ECO:0000313" key="11">
    <source>
        <dbReference type="Proteomes" id="UP000537775"/>
    </source>
</evidence>
<dbReference type="Proteomes" id="UP000537775">
    <property type="component" value="Unassembled WGS sequence"/>
</dbReference>
<proteinExistence type="inferred from homology"/>
<feature type="transmembrane region" description="Helical" evidence="8">
    <location>
        <begin position="391"/>
        <end position="418"/>
    </location>
</feature>
<keyword evidence="4" id="KW-1003">Cell membrane</keyword>
<keyword evidence="11" id="KW-1185">Reference proteome</keyword>
<feature type="transmembrane region" description="Helical" evidence="8">
    <location>
        <begin position="125"/>
        <end position="145"/>
    </location>
</feature>
<sequence>MTAAGMSRTGSIPVPRGAGDALRPEENRVIWLLLAAAFVAILNETTMGVAIPHLIDDLGITALAAQWLTTAFMLTMAVVIPITGFLLRRFTTRAMFIAAMSLFSLGTLIALLAPGFEVLLAARVVQASGTAIMMPLLMTTLMELVPPASRGRMMGRVSVVISLAPAIGPTLSGFLLDAVGWRSIFGFVLPIAVLALAAGARWMVNLGEPTHAPIDALSVVLSALGFGGLVFGLSQIGGAAAHGGEAATAAEAAAGTVSTVSLWVSLSVAVVALGLFVWRQLVLQRIDDALLDLRVFRSGNFTLSIVHMLVMSTAFFGTITLLPLFMQSVLGVSALETGLVVLPGALVMGLAGPVIGRIYDRWGTRVLLIPGTALTSAMLWFYTTYDESTTILTIAIAQTVLSLGLAMSFTPLFTASLASLDRPFYSYGSAVLATTQQVGGAAGIALLVTIFSGVSASEVAAGAAETAAGVSGTRAAFLLAAIVSVPLLISAVLIRKPDESGADLPAGFH</sequence>
<evidence type="ECO:0000313" key="10">
    <source>
        <dbReference type="EMBL" id="MBB6392348.1"/>
    </source>
</evidence>
<dbReference type="Gene3D" id="1.20.1250.20">
    <property type="entry name" value="MFS general substrate transporter like domains"/>
    <property type="match status" value="1"/>
</dbReference>
<accession>A0A7X0FRG2</accession>
<dbReference type="Pfam" id="PF07690">
    <property type="entry name" value="MFS_1"/>
    <property type="match status" value="1"/>
</dbReference>
<name>A0A7X0FRG2_9MICO</name>
<feature type="transmembrane region" description="Helical" evidence="8">
    <location>
        <begin position="338"/>
        <end position="359"/>
    </location>
</feature>
<feature type="transmembrane region" description="Helical" evidence="8">
    <location>
        <begin position="157"/>
        <end position="178"/>
    </location>
</feature>
<evidence type="ECO:0000256" key="8">
    <source>
        <dbReference type="SAM" id="Phobius"/>
    </source>
</evidence>
<dbReference type="CDD" id="cd17503">
    <property type="entry name" value="MFS_LmrB_MDR_like"/>
    <property type="match status" value="1"/>
</dbReference>
<feature type="transmembrane region" description="Helical" evidence="8">
    <location>
        <begin position="67"/>
        <end position="87"/>
    </location>
</feature>
<feature type="transmembrane region" description="Helical" evidence="8">
    <location>
        <begin position="475"/>
        <end position="494"/>
    </location>
</feature>
<dbReference type="Gene3D" id="1.20.1720.10">
    <property type="entry name" value="Multidrug resistance protein D"/>
    <property type="match status" value="1"/>
</dbReference>
<feature type="transmembrane region" description="Helical" evidence="8">
    <location>
        <begin position="184"/>
        <end position="204"/>
    </location>
</feature>
<feature type="transmembrane region" description="Helical" evidence="8">
    <location>
        <begin position="430"/>
        <end position="455"/>
    </location>
</feature>
<keyword evidence="7 8" id="KW-0472">Membrane</keyword>
<evidence type="ECO:0000256" key="6">
    <source>
        <dbReference type="ARBA" id="ARBA00022989"/>
    </source>
</evidence>
<protein>
    <submittedName>
        <fullName evidence="10">DHA2 family lincomycin resistance protein-like MFS transporter</fullName>
    </submittedName>
</protein>
<evidence type="ECO:0000256" key="1">
    <source>
        <dbReference type="ARBA" id="ARBA00004651"/>
    </source>
</evidence>
<comment type="subcellular location">
    <subcellularLocation>
        <location evidence="1">Cell membrane</location>
        <topology evidence="1">Multi-pass membrane protein</topology>
    </subcellularLocation>
</comment>
<evidence type="ECO:0000256" key="2">
    <source>
        <dbReference type="ARBA" id="ARBA00008537"/>
    </source>
</evidence>
<dbReference type="SUPFAM" id="SSF103473">
    <property type="entry name" value="MFS general substrate transporter"/>
    <property type="match status" value="1"/>
</dbReference>
<keyword evidence="5 8" id="KW-0812">Transmembrane</keyword>
<comment type="similarity">
    <text evidence="2">Belongs to the major facilitator superfamily. EmrB family.</text>
</comment>
<gene>
    <name evidence="10" type="ORF">HD594_002661</name>
</gene>
<feature type="transmembrane region" description="Helical" evidence="8">
    <location>
        <begin position="29"/>
        <end position="55"/>
    </location>
</feature>
<evidence type="ECO:0000256" key="3">
    <source>
        <dbReference type="ARBA" id="ARBA00022448"/>
    </source>
</evidence>
<dbReference type="InterPro" id="IPR036259">
    <property type="entry name" value="MFS_trans_sf"/>
</dbReference>
<feature type="transmembrane region" description="Helical" evidence="8">
    <location>
        <begin position="366"/>
        <end position="385"/>
    </location>
</feature>
<evidence type="ECO:0000256" key="4">
    <source>
        <dbReference type="ARBA" id="ARBA00022475"/>
    </source>
</evidence>
<dbReference type="InterPro" id="IPR020846">
    <property type="entry name" value="MFS_dom"/>
</dbReference>
<dbReference type="PANTHER" id="PTHR42718">
    <property type="entry name" value="MAJOR FACILITATOR SUPERFAMILY MULTIDRUG TRANSPORTER MFSC"/>
    <property type="match status" value="1"/>
</dbReference>
<feature type="transmembrane region" description="Helical" evidence="8">
    <location>
        <begin position="299"/>
        <end position="326"/>
    </location>
</feature>
<keyword evidence="3" id="KW-0813">Transport</keyword>
<dbReference type="GO" id="GO:0005886">
    <property type="term" value="C:plasma membrane"/>
    <property type="evidence" value="ECO:0007669"/>
    <property type="project" value="UniProtKB-SubCell"/>
</dbReference>
<organism evidence="10 11">
    <name type="scientific">Microbacterium thalassium</name>
    <dbReference type="NCBI Taxonomy" id="362649"/>
    <lineage>
        <taxon>Bacteria</taxon>
        <taxon>Bacillati</taxon>
        <taxon>Actinomycetota</taxon>
        <taxon>Actinomycetes</taxon>
        <taxon>Micrococcales</taxon>
        <taxon>Microbacteriaceae</taxon>
        <taxon>Microbacterium</taxon>
    </lineage>
</organism>
<keyword evidence="6 8" id="KW-1133">Transmembrane helix</keyword>
<dbReference type="PANTHER" id="PTHR42718:SF9">
    <property type="entry name" value="MAJOR FACILITATOR SUPERFAMILY MULTIDRUG TRANSPORTER MFSC"/>
    <property type="match status" value="1"/>
</dbReference>
<comment type="caution">
    <text evidence="10">The sequence shown here is derived from an EMBL/GenBank/DDBJ whole genome shotgun (WGS) entry which is preliminary data.</text>
</comment>
<dbReference type="PROSITE" id="PS50850">
    <property type="entry name" value="MFS"/>
    <property type="match status" value="1"/>
</dbReference>
<dbReference type="GO" id="GO:0022857">
    <property type="term" value="F:transmembrane transporter activity"/>
    <property type="evidence" value="ECO:0007669"/>
    <property type="project" value="InterPro"/>
</dbReference>
<feature type="transmembrane region" description="Helical" evidence="8">
    <location>
        <begin position="216"/>
        <end position="240"/>
    </location>
</feature>
<dbReference type="InterPro" id="IPR004638">
    <property type="entry name" value="EmrB-like"/>
</dbReference>
<dbReference type="EMBL" id="JACHML010000001">
    <property type="protein sequence ID" value="MBB6392348.1"/>
    <property type="molecule type" value="Genomic_DNA"/>
</dbReference>